<keyword evidence="1" id="KW-0472">Membrane</keyword>
<accession>A0ABT5MB71</accession>
<keyword evidence="1" id="KW-1133">Transmembrane helix</keyword>
<evidence type="ECO:0000256" key="1">
    <source>
        <dbReference type="SAM" id="Phobius"/>
    </source>
</evidence>
<evidence type="ECO:0000313" key="2">
    <source>
        <dbReference type="EMBL" id="MDD0813815.1"/>
    </source>
</evidence>
<organism evidence="2 3">
    <name type="scientific">Curvibacter microcysteis</name>
    <dbReference type="NCBI Taxonomy" id="3026419"/>
    <lineage>
        <taxon>Bacteria</taxon>
        <taxon>Pseudomonadati</taxon>
        <taxon>Pseudomonadota</taxon>
        <taxon>Betaproteobacteria</taxon>
        <taxon>Burkholderiales</taxon>
        <taxon>Comamonadaceae</taxon>
        <taxon>Curvibacter</taxon>
    </lineage>
</organism>
<keyword evidence="1" id="KW-0812">Transmembrane</keyword>
<keyword evidence="2" id="KW-0808">Transferase</keyword>
<dbReference type="GO" id="GO:0016301">
    <property type="term" value="F:kinase activity"/>
    <property type="evidence" value="ECO:0007669"/>
    <property type="project" value="UniProtKB-KW"/>
</dbReference>
<dbReference type="Proteomes" id="UP001528672">
    <property type="component" value="Unassembled WGS sequence"/>
</dbReference>
<proteinExistence type="predicted"/>
<keyword evidence="2" id="KW-0418">Kinase</keyword>
<gene>
    <name evidence="2" type="ORF">PSQ39_04160</name>
</gene>
<dbReference type="EMBL" id="JAQSIO010000001">
    <property type="protein sequence ID" value="MDD0813815.1"/>
    <property type="molecule type" value="Genomic_DNA"/>
</dbReference>
<evidence type="ECO:0000313" key="3">
    <source>
        <dbReference type="Proteomes" id="UP001528672"/>
    </source>
</evidence>
<reference evidence="2 3" key="1">
    <citation type="submission" date="2023-02" db="EMBL/GenBank/DDBJ databases">
        <title>Bacterial whole genome sequence for Curvibacter sp. HBC28.</title>
        <authorList>
            <person name="Le V."/>
            <person name="Ko S.-R."/>
            <person name="Ahn C.-Y."/>
            <person name="Oh H.-M."/>
        </authorList>
    </citation>
    <scope>NUCLEOTIDE SEQUENCE [LARGE SCALE GENOMIC DNA]</scope>
    <source>
        <strain evidence="2 3">HBC28</strain>
    </source>
</reference>
<name>A0ABT5MB71_9BURK</name>
<comment type="caution">
    <text evidence="2">The sequence shown here is derived from an EMBL/GenBank/DDBJ whole genome shotgun (WGS) entry which is preliminary data.</text>
</comment>
<protein>
    <submittedName>
        <fullName evidence="2">Glycerate kinase</fullName>
    </submittedName>
</protein>
<feature type="transmembrane region" description="Helical" evidence="1">
    <location>
        <begin position="20"/>
        <end position="41"/>
    </location>
</feature>
<sequence>MNFKKILVPVGGLVIVALAYRAYGLGGVAAALGGVVMWILMHYTRLMQVLKRANNNPIGYVGSAVMLNAKLRPGVPLIHVLALTRALGELQSPEGEEPEIYRWTDGTRSHVTAEFRGGKLVQWTLVRPPAEDDEAPSTP</sequence>
<keyword evidence="3" id="KW-1185">Reference proteome</keyword>
<dbReference type="RefSeq" id="WP_273925376.1">
    <property type="nucleotide sequence ID" value="NZ_JAQSIO010000001.1"/>
</dbReference>